<dbReference type="PANTHER" id="PTHR46585">
    <property type="entry name" value="INTEGRASE CORE DOMAIN CONTAINING PROTEIN"/>
    <property type="match status" value="1"/>
</dbReference>
<evidence type="ECO:0000259" key="1">
    <source>
        <dbReference type="PROSITE" id="PS50994"/>
    </source>
</evidence>
<name>A0AA88YJ32_PINIB</name>
<gene>
    <name evidence="2" type="ORF">FSP39_021059</name>
</gene>
<dbReference type="AlphaFoldDB" id="A0AA88YJ32"/>
<feature type="domain" description="Integrase catalytic" evidence="1">
    <location>
        <begin position="1"/>
        <end position="120"/>
    </location>
</feature>
<dbReference type="InterPro" id="IPR001584">
    <property type="entry name" value="Integrase_cat-core"/>
</dbReference>
<comment type="caution">
    <text evidence="2">The sequence shown here is derived from an EMBL/GenBank/DDBJ whole genome shotgun (WGS) entry which is preliminary data.</text>
</comment>
<dbReference type="GO" id="GO:0015074">
    <property type="term" value="P:DNA integration"/>
    <property type="evidence" value="ECO:0007669"/>
    <property type="project" value="InterPro"/>
</dbReference>
<dbReference type="InterPro" id="IPR036397">
    <property type="entry name" value="RNaseH_sf"/>
</dbReference>
<organism evidence="2 3">
    <name type="scientific">Pinctada imbricata</name>
    <name type="common">Atlantic pearl-oyster</name>
    <name type="synonym">Pinctada martensii</name>
    <dbReference type="NCBI Taxonomy" id="66713"/>
    <lineage>
        <taxon>Eukaryota</taxon>
        <taxon>Metazoa</taxon>
        <taxon>Spiralia</taxon>
        <taxon>Lophotrochozoa</taxon>
        <taxon>Mollusca</taxon>
        <taxon>Bivalvia</taxon>
        <taxon>Autobranchia</taxon>
        <taxon>Pteriomorphia</taxon>
        <taxon>Pterioida</taxon>
        <taxon>Pterioidea</taxon>
        <taxon>Pteriidae</taxon>
        <taxon>Pinctada</taxon>
    </lineage>
</organism>
<dbReference type="InterPro" id="IPR012337">
    <property type="entry name" value="RNaseH-like_sf"/>
</dbReference>
<protein>
    <recommendedName>
        <fullName evidence="1">Integrase catalytic domain-containing protein</fullName>
    </recommendedName>
</protein>
<reference evidence="2" key="1">
    <citation type="submission" date="2019-08" db="EMBL/GenBank/DDBJ databases">
        <title>The improved chromosome-level genome for the pearl oyster Pinctada fucata martensii using PacBio sequencing and Hi-C.</title>
        <authorList>
            <person name="Zheng Z."/>
        </authorList>
    </citation>
    <scope>NUCLEOTIDE SEQUENCE</scope>
    <source>
        <strain evidence="2">ZZ-2019</strain>
        <tissue evidence="2">Adductor muscle</tissue>
    </source>
</reference>
<accession>A0AA88YJ32</accession>
<dbReference type="Gene3D" id="3.30.420.10">
    <property type="entry name" value="Ribonuclease H-like superfamily/Ribonuclease H"/>
    <property type="match status" value="1"/>
</dbReference>
<dbReference type="EMBL" id="VSWD01000003">
    <property type="protein sequence ID" value="KAK3106495.1"/>
    <property type="molecule type" value="Genomic_DNA"/>
</dbReference>
<evidence type="ECO:0000313" key="2">
    <source>
        <dbReference type="EMBL" id="KAK3106495.1"/>
    </source>
</evidence>
<dbReference type="GO" id="GO:0003676">
    <property type="term" value="F:nucleic acid binding"/>
    <property type="evidence" value="ECO:0007669"/>
    <property type="project" value="InterPro"/>
</dbReference>
<dbReference type="SUPFAM" id="SSF53098">
    <property type="entry name" value="Ribonuclease H-like"/>
    <property type="match status" value="1"/>
</dbReference>
<sequence length="187" mass="22734">MRTTKDKKGDSIREAFRDILSEGRKPTRIRTDKGQEFRSKAVNALFKDQNIEHLYAQNTEIKANYAERVIKTIKTKIYRYMTFKQSNQYVDRLQDFVRNYNSFYHRTIGMAPDKVTESKETNLWWKMYWPKSISIKRKTVRKPYKLKVGDNVRVSRIRNPFTREYDQKWSRELFIISDRWDSRIQTQ</sequence>
<proteinExistence type="predicted"/>
<keyword evidence="3" id="KW-1185">Reference proteome</keyword>
<dbReference type="PROSITE" id="PS50994">
    <property type="entry name" value="INTEGRASE"/>
    <property type="match status" value="1"/>
</dbReference>
<dbReference type="Proteomes" id="UP001186944">
    <property type="component" value="Unassembled WGS sequence"/>
</dbReference>
<evidence type="ECO:0000313" key="3">
    <source>
        <dbReference type="Proteomes" id="UP001186944"/>
    </source>
</evidence>
<dbReference type="PANTHER" id="PTHR46585:SF1">
    <property type="entry name" value="CHROMO DOMAIN-CONTAINING PROTEIN"/>
    <property type="match status" value="1"/>
</dbReference>